<dbReference type="CDD" id="cd00761">
    <property type="entry name" value="Glyco_tranf_GTA_type"/>
    <property type="match status" value="1"/>
</dbReference>
<keyword evidence="2 4" id="KW-0808">Transferase</keyword>
<feature type="domain" description="Glycosyltransferase 2-like" evidence="3">
    <location>
        <begin position="7"/>
        <end position="150"/>
    </location>
</feature>
<dbReference type="AlphaFoldDB" id="A0A1H4H3F3"/>
<dbReference type="Gene3D" id="3.90.550.10">
    <property type="entry name" value="Spore Coat Polysaccharide Biosynthesis Protein SpsA, Chain A"/>
    <property type="match status" value="1"/>
</dbReference>
<accession>A0A1H4H3F3</accession>
<sequence>MNIPKVSIVVPVYNVEQYLDECVQSLLNQTLKDIEIILVDDESPDDCPQLCDKYAQADKRVKVVHKKNGGLGLARNSGLEVSTGEFVTFCDSDDYVALDTYEQCYEIAKRAGADEVRFLYKRFSGKANYQLEGCNVRLCQSADLIEKLDPMLKNMAGLLHPQSLDIKSTASSCTAIYRRSVIKEKCIRFYSERILICEDFIFNIDFAAACNLIVFTENEFYNYRHNNNSLTMTVKSDRFDQNIIFADFLSDRLVELSYPDAKIFANGHLLGCLLAFVKQIFSSHLSVKEKKYLYQNKIDYQRIKAVLNTYPLKNKPLMTRIRIKIICLQSFGLCYILENVKQCLSKKTKI</sequence>
<dbReference type="InterPro" id="IPR001173">
    <property type="entry name" value="Glyco_trans_2-like"/>
</dbReference>
<dbReference type="RefSeq" id="WP_074708655.1">
    <property type="nucleotide sequence ID" value="NZ_FNRP01000040.1"/>
</dbReference>
<gene>
    <name evidence="4" type="ORF">SAMN04487924_14012</name>
</gene>
<name>A0A1H4H3F3_9BACE</name>
<organism evidence="4 5">
    <name type="scientific">Bacteroides xylanisolvens</name>
    <dbReference type="NCBI Taxonomy" id="371601"/>
    <lineage>
        <taxon>Bacteria</taxon>
        <taxon>Pseudomonadati</taxon>
        <taxon>Bacteroidota</taxon>
        <taxon>Bacteroidia</taxon>
        <taxon>Bacteroidales</taxon>
        <taxon>Bacteroidaceae</taxon>
        <taxon>Bacteroides</taxon>
    </lineage>
</organism>
<evidence type="ECO:0000313" key="5">
    <source>
        <dbReference type="Proteomes" id="UP000183040"/>
    </source>
</evidence>
<dbReference type="GO" id="GO:0016758">
    <property type="term" value="F:hexosyltransferase activity"/>
    <property type="evidence" value="ECO:0007669"/>
    <property type="project" value="UniProtKB-ARBA"/>
</dbReference>
<protein>
    <submittedName>
        <fullName evidence="4">Glycosyl transferase family 2</fullName>
    </submittedName>
</protein>
<proteinExistence type="predicted"/>
<dbReference type="SUPFAM" id="SSF53448">
    <property type="entry name" value="Nucleotide-diphospho-sugar transferases"/>
    <property type="match status" value="1"/>
</dbReference>
<dbReference type="InterPro" id="IPR029044">
    <property type="entry name" value="Nucleotide-diphossugar_trans"/>
</dbReference>
<evidence type="ECO:0000256" key="2">
    <source>
        <dbReference type="ARBA" id="ARBA00022679"/>
    </source>
</evidence>
<dbReference type="EMBL" id="FNRP01000040">
    <property type="protein sequence ID" value="SEB15552.1"/>
    <property type="molecule type" value="Genomic_DNA"/>
</dbReference>
<evidence type="ECO:0000259" key="3">
    <source>
        <dbReference type="Pfam" id="PF00535"/>
    </source>
</evidence>
<keyword evidence="1" id="KW-0328">Glycosyltransferase</keyword>
<evidence type="ECO:0000256" key="1">
    <source>
        <dbReference type="ARBA" id="ARBA00022676"/>
    </source>
</evidence>
<dbReference type="PANTHER" id="PTHR22916:SF51">
    <property type="entry name" value="GLYCOSYLTRANSFERASE EPSH-RELATED"/>
    <property type="match status" value="1"/>
</dbReference>
<dbReference type="Proteomes" id="UP000183040">
    <property type="component" value="Unassembled WGS sequence"/>
</dbReference>
<dbReference type="Pfam" id="PF00535">
    <property type="entry name" value="Glycos_transf_2"/>
    <property type="match status" value="1"/>
</dbReference>
<reference evidence="4 5" key="1">
    <citation type="submission" date="2016-10" db="EMBL/GenBank/DDBJ databases">
        <authorList>
            <person name="de Groot N.N."/>
        </authorList>
    </citation>
    <scope>NUCLEOTIDE SEQUENCE [LARGE SCALE GENOMIC DNA]</scope>
    <source>
        <strain evidence="4 5">NLAE-zl-G339</strain>
    </source>
</reference>
<dbReference type="PANTHER" id="PTHR22916">
    <property type="entry name" value="GLYCOSYLTRANSFERASE"/>
    <property type="match status" value="1"/>
</dbReference>
<evidence type="ECO:0000313" key="4">
    <source>
        <dbReference type="EMBL" id="SEB15552.1"/>
    </source>
</evidence>